<protein>
    <recommendedName>
        <fullName evidence="6">DUF4365 domain-containing protein</fullName>
    </recommendedName>
</protein>
<dbReference type="InterPro" id="IPR025375">
    <property type="entry name" value="DUF4365"/>
</dbReference>
<dbReference type="SUPFAM" id="SSF48452">
    <property type="entry name" value="TPR-like"/>
    <property type="match status" value="1"/>
</dbReference>
<feature type="domain" description="DUF4365" evidence="2">
    <location>
        <begin position="18"/>
        <end position="143"/>
    </location>
</feature>
<dbReference type="Pfam" id="PF14280">
    <property type="entry name" value="DUF4365"/>
    <property type="match status" value="1"/>
</dbReference>
<dbReference type="InterPro" id="IPR011990">
    <property type="entry name" value="TPR-like_helical_dom_sf"/>
</dbReference>
<gene>
    <name evidence="4" type="ORF">FHS07_002946</name>
</gene>
<name>A0A7W5CK94_9MICO</name>
<reference evidence="4 5" key="1">
    <citation type="submission" date="2020-08" db="EMBL/GenBank/DDBJ databases">
        <title>Genomic Encyclopedia of Type Strains, Phase III (KMG-III): the genomes of soil and plant-associated and newly described type strains.</title>
        <authorList>
            <person name="Whitman W."/>
        </authorList>
    </citation>
    <scope>NUCLEOTIDE SEQUENCE [LARGE SCALE GENOMIC DNA]</scope>
    <source>
        <strain evidence="4 5">CECT 8356</strain>
    </source>
</reference>
<evidence type="ECO:0000313" key="5">
    <source>
        <dbReference type="Proteomes" id="UP000543579"/>
    </source>
</evidence>
<evidence type="ECO:0000259" key="3">
    <source>
        <dbReference type="Pfam" id="PF20698"/>
    </source>
</evidence>
<dbReference type="AlphaFoldDB" id="A0A7W5CK94"/>
<feature type="compositionally biased region" description="Polar residues" evidence="1">
    <location>
        <begin position="1209"/>
        <end position="1219"/>
    </location>
</feature>
<sequence>MPSASASRSQTGQIGERAVSHVRQAVLNGTGYLFREQTNSDYGIDAHVETLHDDDPTGHLIALQIKGGRSAFAQPSSDGWTFRVKARHASYWLNHSLPVVLVLVDVDGEKCYWQVISSSTLRKTGKSFTVNVPARNTVRSAALDWSKLAAARAADVEAAYTTNLVGVPPAAAQHLRKLYEGQPAAAFTLAAEMAAGREAPSAIVKELSSTHLAWLDGVGVVAWDAMAAFAKEHSLHVDAANILEHLATIRPASRAGSLADAAILLRGVDDHHSKKLLEQAQVADADASAVLLAGALIDSANDTHARTLLQRLDVHANSFRAHTALQRGDDTAAIDTYTQIVSDFPDDSAIIMLLARIHLKRALSSHARATDVDDGLRWAELALRGRRKWTADTAEPLSIYARALGMQSRYSEVLQATTIPPLGTASSREVQSIHVAEFAADAARAMNRRDQFESIIRAVQPEDDQRYLAASLRLDQNAPAADHIAHHREALTRAIRRNLISDAYDAAVFLALQGVDESDKLISAAIEPRHRQLVSAVAAGINNPHAALPLLRSLASSDVLAAEVVIDLQFRNGDTPAAVEACEYYYTVFSLPSFLIRKVGLLLRTEQADEAASTLERLLANHALVGDPFVSAHVRLGEHYGSHGEWEIAAGHFTAAVEASIEVDRAVFWNLINCRLNLDDVPAAHRLLNAHQVEPRTEHEIRMWAHVMADVGWTDATGSVAVALALRPDTSAELAAAMVGSIVLNTRGVDSDAKDEGTDLRPTVSGNLHRDAFSAINVLIDMHGDAFPLRSLDTDADDFLPTLLDLLREHDPRPLMTLVRQIELGNAPLGVLSDARHVPYAHTLARRANAVRAVSHADADAHAMETDTALEARNERVVVDLSAIEVAHHLDAWNECVGSFSAVEITSSQRADSVRSVTAAINATAELGAMGVDGDGDLVLSESNASEQLEILRRCEAIERAARGCRATDVGNEYTAAPALSRFKMRTWAAPIELAARTGSALWSDDVAQRKLAAAVGVRAFGTVNLLEGLRFAEWERAGQPNPLAFQQQQHRFVLDLLARRVVDQPITVEDVLQDIAAHPSQLAPSTVAVSRAAWWRNDSPLDAWSKVMTTVATHAPQFARVWQAAGMTGAAEATPDEYSPRVLAVLALMGTTSDLSSPDIVDGLMAADHVCRQIGLAPASEHIAWAVAVTGTAADGQTPEDMARDLSDTLTTQRDLSA</sequence>
<accession>A0A7W5CK94</accession>
<evidence type="ECO:0000259" key="2">
    <source>
        <dbReference type="Pfam" id="PF14280"/>
    </source>
</evidence>
<organism evidence="4 5">
    <name type="scientific">Microbacterium proteolyticum</name>
    <dbReference type="NCBI Taxonomy" id="1572644"/>
    <lineage>
        <taxon>Bacteria</taxon>
        <taxon>Bacillati</taxon>
        <taxon>Actinomycetota</taxon>
        <taxon>Actinomycetes</taxon>
        <taxon>Micrococcales</taxon>
        <taxon>Microbacteriaceae</taxon>
        <taxon>Microbacterium</taxon>
    </lineage>
</organism>
<dbReference type="Pfam" id="PF20698">
    <property type="entry name" value="PIN-TPR-GreABC"/>
    <property type="match status" value="1"/>
</dbReference>
<proteinExistence type="predicted"/>
<dbReference type="Proteomes" id="UP000543579">
    <property type="component" value="Unassembled WGS sequence"/>
</dbReference>
<evidence type="ECO:0000256" key="1">
    <source>
        <dbReference type="SAM" id="MobiDB-lite"/>
    </source>
</evidence>
<feature type="region of interest" description="Disordered" evidence="1">
    <location>
        <begin position="1196"/>
        <end position="1219"/>
    </location>
</feature>
<dbReference type="RefSeq" id="WP_183420610.1">
    <property type="nucleotide sequence ID" value="NZ_JACHXY010000003.1"/>
</dbReference>
<comment type="caution">
    <text evidence="4">The sequence shown here is derived from an EMBL/GenBank/DDBJ whole genome shotgun (WGS) entry which is preliminary data.</text>
</comment>
<evidence type="ECO:0000313" key="4">
    <source>
        <dbReference type="EMBL" id="MBB3159228.1"/>
    </source>
</evidence>
<dbReference type="EMBL" id="JACHXY010000003">
    <property type="protein sequence ID" value="MBB3159228.1"/>
    <property type="molecule type" value="Genomic_DNA"/>
</dbReference>
<feature type="domain" description="PIN" evidence="3">
    <location>
        <begin position="878"/>
        <end position="1015"/>
    </location>
</feature>
<dbReference type="InterPro" id="IPR048987">
    <property type="entry name" value="PIN-TPR-GreABC"/>
</dbReference>
<evidence type="ECO:0008006" key="6">
    <source>
        <dbReference type="Google" id="ProtNLM"/>
    </source>
</evidence>